<dbReference type="GO" id="GO:0071013">
    <property type="term" value="C:catalytic step 2 spliceosome"/>
    <property type="evidence" value="ECO:0007669"/>
    <property type="project" value="TreeGrafter"/>
</dbReference>
<dbReference type="InterPro" id="IPR044666">
    <property type="entry name" value="Cyclophilin_A-like"/>
</dbReference>
<gene>
    <name evidence="7" type="ORF">AOQ84DRAFT_352715</name>
</gene>
<organism evidence="7 8">
    <name type="scientific">Glonium stellatum</name>
    <dbReference type="NCBI Taxonomy" id="574774"/>
    <lineage>
        <taxon>Eukaryota</taxon>
        <taxon>Fungi</taxon>
        <taxon>Dikarya</taxon>
        <taxon>Ascomycota</taxon>
        <taxon>Pezizomycotina</taxon>
        <taxon>Dothideomycetes</taxon>
        <taxon>Pleosporomycetidae</taxon>
        <taxon>Gloniales</taxon>
        <taxon>Gloniaceae</taxon>
        <taxon>Glonium</taxon>
    </lineage>
</organism>
<protein>
    <submittedName>
        <fullName evidence="7">Cyclophilin-like protein</fullName>
    </submittedName>
</protein>
<dbReference type="PANTHER" id="PTHR45625:SF6">
    <property type="entry name" value="SPLICEOSOME-ASSOCIATED PROTEIN CWC27 HOMOLOG"/>
    <property type="match status" value="1"/>
</dbReference>
<feature type="compositionally biased region" description="Low complexity" evidence="5">
    <location>
        <begin position="289"/>
        <end position="298"/>
    </location>
</feature>
<evidence type="ECO:0000256" key="3">
    <source>
        <dbReference type="ARBA" id="ARBA00023242"/>
    </source>
</evidence>
<dbReference type="InterPro" id="IPR002130">
    <property type="entry name" value="Cyclophilin-type_PPIase_dom"/>
</dbReference>
<name>A0A8E2F846_9PEZI</name>
<dbReference type="PROSITE" id="PS00170">
    <property type="entry name" value="CSA_PPIASE_1"/>
    <property type="match status" value="1"/>
</dbReference>
<dbReference type="PROSITE" id="PS50072">
    <property type="entry name" value="CSA_PPIASE_2"/>
    <property type="match status" value="1"/>
</dbReference>
<dbReference type="PANTHER" id="PTHR45625">
    <property type="entry name" value="PEPTIDYL-PROLYL CIS-TRANS ISOMERASE-RELATED"/>
    <property type="match status" value="1"/>
</dbReference>
<evidence type="ECO:0000256" key="1">
    <source>
        <dbReference type="ARBA" id="ARBA00000971"/>
    </source>
</evidence>
<evidence type="ECO:0000256" key="4">
    <source>
        <dbReference type="ARBA" id="ARBA00038509"/>
    </source>
</evidence>
<feature type="region of interest" description="Disordered" evidence="5">
    <location>
        <begin position="193"/>
        <end position="222"/>
    </location>
</feature>
<dbReference type="EMBL" id="KV748935">
    <property type="protein sequence ID" value="OCL12053.1"/>
    <property type="molecule type" value="Genomic_DNA"/>
</dbReference>
<evidence type="ECO:0000313" key="7">
    <source>
        <dbReference type="EMBL" id="OCL12053.1"/>
    </source>
</evidence>
<dbReference type="GO" id="GO:0006457">
    <property type="term" value="P:protein folding"/>
    <property type="evidence" value="ECO:0007669"/>
    <property type="project" value="InterPro"/>
</dbReference>
<feature type="compositionally biased region" description="Polar residues" evidence="5">
    <location>
        <begin position="302"/>
        <end position="313"/>
    </location>
</feature>
<feature type="region of interest" description="Disordered" evidence="5">
    <location>
        <begin position="474"/>
        <end position="523"/>
    </location>
</feature>
<comment type="similarity">
    <text evidence="4">Belongs to the cyclophilin-type PPIase family. CWC27 subfamily.</text>
</comment>
<feature type="compositionally biased region" description="Polar residues" evidence="5">
    <location>
        <begin position="357"/>
        <end position="368"/>
    </location>
</feature>
<dbReference type="AlphaFoldDB" id="A0A8E2F846"/>
<dbReference type="CDD" id="cd01925">
    <property type="entry name" value="cyclophilin_CeCYP16-like"/>
    <property type="match status" value="1"/>
</dbReference>
<evidence type="ECO:0000259" key="6">
    <source>
        <dbReference type="PROSITE" id="PS50072"/>
    </source>
</evidence>
<feature type="compositionally biased region" description="Polar residues" evidence="5">
    <location>
        <begin position="404"/>
        <end position="413"/>
    </location>
</feature>
<dbReference type="OrthoDB" id="442970at2759"/>
<dbReference type="Proteomes" id="UP000250140">
    <property type="component" value="Unassembled WGS sequence"/>
</dbReference>
<feature type="domain" description="PPIase cyclophilin-type" evidence="6">
    <location>
        <begin position="18"/>
        <end position="170"/>
    </location>
</feature>
<dbReference type="InterPro" id="IPR020892">
    <property type="entry name" value="Cyclophilin-type_PPIase_CS"/>
</dbReference>
<dbReference type="Pfam" id="PF00160">
    <property type="entry name" value="Pro_isomerase"/>
    <property type="match status" value="1"/>
</dbReference>
<feature type="region of interest" description="Disordered" evidence="5">
    <location>
        <begin position="234"/>
        <end position="418"/>
    </location>
</feature>
<dbReference type="SUPFAM" id="SSF50891">
    <property type="entry name" value="Cyclophilin-like"/>
    <property type="match status" value="1"/>
</dbReference>
<dbReference type="InterPro" id="IPR029000">
    <property type="entry name" value="Cyclophilin-like_dom_sf"/>
</dbReference>
<reference evidence="7 8" key="1">
    <citation type="journal article" date="2016" name="Nat. Commun.">
        <title>Ectomycorrhizal ecology is imprinted in the genome of the dominant symbiotic fungus Cenococcum geophilum.</title>
        <authorList>
            <consortium name="DOE Joint Genome Institute"/>
            <person name="Peter M."/>
            <person name="Kohler A."/>
            <person name="Ohm R.A."/>
            <person name="Kuo A."/>
            <person name="Krutzmann J."/>
            <person name="Morin E."/>
            <person name="Arend M."/>
            <person name="Barry K.W."/>
            <person name="Binder M."/>
            <person name="Choi C."/>
            <person name="Clum A."/>
            <person name="Copeland A."/>
            <person name="Grisel N."/>
            <person name="Haridas S."/>
            <person name="Kipfer T."/>
            <person name="LaButti K."/>
            <person name="Lindquist E."/>
            <person name="Lipzen A."/>
            <person name="Maire R."/>
            <person name="Meier B."/>
            <person name="Mihaltcheva S."/>
            <person name="Molinier V."/>
            <person name="Murat C."/>
            <person name="Poggeler S."/>
            <person name="Quandt C.A."/>
            <person name="Sperisen C."/>
            <person name="Tritt A."/>
            <person name="Tisserant E."/>
            <person name="Crous P.W."/>
            <person name="Henrissat B."/>
            <person name="Nehls U."/>
            <person name="Egli S."/>
            <person name="Spatafora J.W."/>
            <person name="Grigoriev I.V."/>
            <person name="Martin F.M."/>
        </authorList>
    </citation>
    <scope>NUCLEOTIDE SEQUENCE [LARGE SCALE GENOMIC DNA]</scope>
    <source>
        <strain evidence="7 8">CBS 207.34</strain>
    </source>
</reference>
<feature type="compositionally biased region" description="Basic residues" evidence="5">
    <location>
        <begin position="194"/>
        <end position="203"/>
    </location>
</feature>
<dbReference type="PRINTS" id="PR00153">
    <property type="entry name" value="CSAPPISMRASE"/>
</dbReference>
<feature type="compositionally biased region" description="Basic and acidic residues" evidence="5">
    <location>
        <begin position="251"/>
        <end position="260"/>
    </location>
</feature>
<keyword evidence="3" id="KW-0539">Nucleus</keyword>
<evidence type="ECO:0000256" key="2">
    <source>
        <dbReference type="ARBA" id="ARBA00004123"/>
    </source>
</evidence>
<dbReference type="GO" id="GO:0003755">
    <property type="term" value="F:peptidyl-prolyl cis-trans isomerase activity"/>
    <property type="evidence" value="ECO:0007669"/>
    <property type="project" value="UniProtKB-EC"/>
</dbReference>
<accession>A0A8E2F846</accession>
<proteinExistence type="inferred from homology"/>
<comment type="catalytic activity">
    <reaction evidence="1">
        <text>[protein]-peptidylproline (omega=180) = [protein]-peptidylproline (omega=0)</text>
        <dbReference type="Rhea" id="RHEA:16237"/>
        <dbReference type="Rhea" id="RHEA-COMP:10747"/>
        <dbReference type="Rhea" id="RHEA-COMP:10748"/>
        <dbReference type="ChEBI" id="CHEBI:83833"/>
        <dbReference type="ChEBI" id="CHEBI:83834"/>
        <dbReference type="EC" id="5.2.1.8"/>
    </reaction>
</comment>
<evidence type="ECO:0000313" key="8">
    <source>
        <dbReference type="Proteomes" id="UP000250140"/>
    </source>
</evidence>
<evidence type="ECO:0000256" key="5">
    <source>
        <dbReference type="SAM" id="MobiDB-lite"/>
    </source>
</evidence>
<sequence>MSSVYNLEPQPTAKVLFQTTAGDIELELFAKQTPLTSRNFLQLCLDGYYDNTIFHRLVPGFIIQGGDPSGTGSGGESSYDGEPFADEFHSRLKFNRRGLLGMANTGQKDDNGSQFFFTLGNTPELTGKNTMFGRVAGDTIYNLMKMGEAELADDESERPLYPTKITGAEIIVNPFEDMVKRLRVARSAIEEKRVKKKPKRKAGKQLLSFGEDEGQEAEAAPVVKRAKFNPKLVSAGEEDTQALNNPPMPKAPERKREMPIRKPIRHSPSPSPPPQVTRKEAPPPKKQRSPSPSTSPEPETSKQASLLERTNAQIAELKASMKRNTGGPAASAPRKQSALEAMIPETSTRGRKRRPGATSTTAEQQAFSLFNAFKSKLEQAPPEETNQSASSVPSPPDQSDGKNGDSTNSTSQPPAMDEEAALCDLHFIANCQSCTSWDTQAAADEPDDDAGWMSHALSFAKDRLGKDLEWKRKNEEELVVIDPREKARELKEEKRGRRDGTKERVGDKGRDWDRERGKGKERR</sequence>
<dbReference type="Gene3D" id="2.40.100.10">
    <property type="entry name" value="Cyclophilin-like"/>
    <property type="match status" value="1"/>
</dbReference>
<comment type="subcellular location">
    <subcellularLocation>
        <location evidence="2">Nucleus</location>
    </subcellularLocation>
</comment>
<keyword evidence="8" id="KW-1185">Reference proteome</keyword>